<proteinExistence type="predicted"/>
<dbReference type="EMBL" id="JAFREL020000003">
    <property type="protein sequence ID" value="MEO1771882.1"/>
    <property type="molecule type" value="Genomic_DNA"/>
</dbReference>
<evidence type="ECO:0000313" key="2">
    <source>
        <dbReference type="Proteomes" id="UP000664357"/>
    </source>
</evidence>
<organism evidence="1 2">
    <name type="scientific">Candidatus Enterococcus ferrettii</name>
    <dbReference type="NCBI Taxonomy" id="2815324"/>
    <lineage>
        <taxon>Bacteria</taxon>
        <taxon>Bacillati</taxon>
        <taxon>Bacillota</taxon>
        <taxon>Bacilli</taxon>
        <taxon>Lactobacillales</taxon>
        <taxon>Enterococcaceae</taxon>
        <taxon>Enterococcus</taxon>
    </lineage>
</organism>
<comment type="caution">
    <text evidence="1">The sequence shown here is derived from an EMBL/GenBank/DDBJ whole genome shotgun (WGS) entry which is preliminary data.</text>
</comment>
<gene>
    <name evidence="1" type="ORF">JZO67_003864</name>
</gene>
<dbReference type="Proteomes" id="UP000664357">
    <property type="component" value="Unassembled WGS sequence"/>
</dbReference>
<keyword evidence="2" id="KW-1185">Reference proteome</keyword>
<evidence type="ECO:0000313" key="1">
    <source>
        <dbReference type="EMBL" id="MEO1771882.1"/>
    </source>
</evidence>
<accession>A0ABV0EVS5</accession>
<reference evidence="1 2" key="1">
    <citation type="submission" date="2021-03" db="EMBL/GenBank/DDBJ databases">
        <authorList>
            <person name="Gilmore M.S."/>
            <person name="Schwartzman J."/>
            <person name="Van Tyne D."/>
            <person name="Martin M."/>
            <person name="Earl A.M."/>
            <person name="Manson A.L."/>
            <person name="Straub T."/>
            <person name="Salamzade R."/>
            <person name="Saavedra J."/>
            <person name="Lebreton F."/>
            <person name="Prichula J."/>
            <person name="Schaufler K."/>
            <person name="Gaca A."/>
            <person name="Sgardioli B."/>
            <person name="Wagenaar J."/>
            <person name="Strong T."/>
        </authorList>
    </citation>
    <scope>NUCLEOTIDE SEQUENCE [LARGE SCALE GENOMIC DNA]</scope>
    <source>
        <strain evidence="1 2">665A</strain>
    </source>
</reference>
<reference evidence="1 2" key="2">
    <citation type="submission" date="2024-02" db="EMBL/GenBank/DDBJ databases">
        <title>The Genome Sequence of Enterococcus sp. DIV0159.</title>
        <authorList>
            <person name="Earl A."/>
            <person name="Manson A."/>
            <person name="Gilmore M."/>
            <person name="Sanders J."/>
            <person name="Shea T."/>
            <person name="Howe W."/>
            <person name="Livny J."/>
            <person name="Cuomo C."/>
            <person name="Neafsey D."/>
            <person name="Birren B."/>
        </authorList>
    </citation>
    <scope>NUCLEOTIDE SEQUENCE [LARGE SCALE GENOMIC DNA]</scope>
    <source>
        <strain evidence="1 2">665A</strain>
    </source>
</reference>
<name>A0ABV0EVS5_9ENTE</name>
<sequence length="152" mass="17754">MVRVLQEIRTIYFSGRVDIGSYLDESENGFVITHILSVKESTHEDYEMEIQAIVQHIGKTSDYDDYEPVFEFDDIHRNCDKETEYELEKLGHVDDLDSVCLLTTDILSVTYQEGDLIAEYEGKLFVPWNEDELKSAKKNYLSRRFNVVDGRK</sequence>
<protein>
    <submittedName>
        <fullName evidence="1">Uncharacterized protein</fullName>
    </submittedName>
</protein>